<dbReference type="Proteomes" id="UP000309997">
    <property type="component" value="Unassembled WGS sequence"/>
</dbReference>
<evidence type="ECO:0000313" key="2">
    <source>
        <dbReference type="Proteomes" id="UP000309997"/>
    </source>
</evidence>
<organism evidence="1 2">
    <name type="scientific">Populus alba</name>
    <name type="common">White poplar</name>
    <dbReference type="NCBI Taxonomy" id="43335"/>
    <lineage>
        <taxon>Eukaryota</taxon>
        <taxon>Viridiplantae</taxon>
        <taxon>Streptophyta</taxon>
        <taxon>Embryophyta</taxon>
        <taxon>Tracheophyta</taxon>
        <taxon>Spermatophyta</taxon>
        <taxon>Magnoliopsida</taxon>
        <taxon>eudicotyledons</taxon>
        <taxon>Gunneridae</taxon>
        <taxon>Pentapetalae</taxon>
        <taxon>rosids</taxon>
        <taxon>fabids</taxon>
        <taxon>Malpighiales</taxon>
        <taxon>Salicaceae</taxon>
        <taxon>Saliceae</taxon>
        <taxon>Populus</taxon>
    </lineage>
</organism>
<gene>
    <name evidence="1" type="ORF">D5086_015789</name>
</gene>
<protein>
    <submittedName>
        <fullName evidence="1">Uncharacterized protein</fullName>
    </submittedName>
</protein>
<accession>A0ACC4BSA1</accession>
<comment type="caution">
    <text evidence="1">The sequence shown here is derived from an EMBL/GenBank/DDBJ whole genome shotgun (WGS) entry which is preliminary data.</text>
</comment>
<reference evidence="1 2" key="1">
    <citation type="journal article" date="2024" name="Plant Biotechnol. J.">
        <title>Genome and CRISPR/Cas9 system of a widespread forest tree (Populus alba) in the world.</title>
        <authorList>
            <person name="Liu Y.J."/>
            <person name="Jiang P.F."/>
            <person name="Han X.M."/>
            <person name="Li X.Y."/>
            <person name="Wang H.M."/>
            <person name="Wang Y.J."/>
            <person name="Wang X.X."/>
            <person name="Zeng Q.Y."/>
        </authorList>
    </citation>
    <scope>NUCLEOTIDE SEQUENCE [LARGE SCALE GENOMIC DNA]</scope>
    <source>
        <strain evidence="2">cv. PAL-ZL1</strain>
    </source>
</reference>
<keyword evidence="2" id="KW-1185">Reference proteome</keyword>
<proteinExistence type="predicted"/>
<sequence>MTMSNSVGQFGDTTLTKVFVGGLAWETPKEALREHFEKYGEILEAVIISDKITGRSKGYGFVTFKEAGAANKACEDAAPIINGRRANCNLASLGARRPRSTTPAPPQQGPNIIAGPRSTPAAPANHVQWYYPAGSAAASPFHHQHHQAVPFYGYSPAYIATDISYNHKLSYTGGSYMNGHFPQVYPGQAMVGANTLMPMYPLYHFHQSQAVGLPAAHIFPPNAAGPLTAVPTIMSKPPSIAPPNAGYRVPVVHVRTRKMSREQLSDTVVVFATVLKMVLFSMDECKNESVSARNVAELSTVSVSEHVDSGDSEKTTIATTPVVVDSFANEEDQDKIGCSSSEDVMAKAVGSCNGDEVMVERSSSEGVDGGCTRDLCDGGGGEARKETAGGCGCAEGDATHSDGGGVASHLGTHENRDSGVDPSNSGFESSRPAESEEGKPVESGEKGREVSGNSSKASPEVQELRVESEVGQSSKVAESEGEGKAVEGGEEDMEVGGNGDKTSSEVGVADADAHVQSVENASGIGGETQVVVEEVTFVTTEESLKRELVEEGVEGEKIDASQKVTSQEIGLSENESQDQRAENGAGCPSVLVGASVGETQVVEKSELVEEAAGKAEDKDGNVNDALQDSETLELGVLHDEVWNSGTKTALLTSPSTVEGTSVETEGIEEVAVMANNEGLDPKVEASRSDALERALAGNSEGLISASEGSSVLPENNGLSNPDSKLLDKQTQVADEVRVASTADENITCPNTEGMDTDGFSESFYFSVEELQGTSETANGSTENGYNVCADSQSSYQPAQVVVGAGVVAKENNVLLNPVESKKVITECLVNDAEEAGLHKEQVITVLQQQKADIVSGSTETRTKTECGGMEIDVEVALMNNVEVLISHTDVPDPSLKDQELKTEEGSGKSASCHTARVDSIEEQLMEGQEQATYAEELGGEKKRVVEQNSQAETESGITELDGRLMDGENVIASNEEALNPITELKELAESDQQLKVAEGLDEGASHGLFEMDSHVGQEMTIEEHFLNAEQVDLLEGKEMEVEEQDTDNEQLNSIEEKSAKLTASKPGSSEKADQACYLLPPNNEGEFSVSDLVWGKVRSHPWWPGQIFDPSDASEKAMKYNKKDCYLVAYFGDRTFAWNEASLLKPFRSYFSQVEKQSNSEVFQNAVDCALEEVSRRVELGLACSCVPKDAYDGIKFQVVESAGIRPEASTRDGVDKDTNAGLFQPDKLVGYMKALAQTPAGGANRLELVIAKSQLLAFYRLKGYSELPEYQFCGGLLEKSDTLGFEDEVIDHASAVYEDHGQISSGEEILPTQRVSSRKCKHNLKDCISPRKKERNLSDLMGDSWDSLDDEIGSDGKANNKLVSPSSGKKRKGSDTFADDASMAEGRKTISFAKVSSTTTLPKPSFKIGECIQRVASQMAGSPSILKCNSQKVEGSSDGLIGDGSDTSSVHPEDAEIKKMIVPTEYSSLDELLSQLHLTAQDPSKGYGFLNIIISFFSDFRNSVVMDQHDKVGGKRKTSHSSVGFPETFEFEDMNDTYWTDRVIQNGSEEQPPRKSRKRDNLFVPVVLDKPSGRSNSRKRYSDSSYDVSTQKPVGYVDEKAPAELVMHFPVVDSVPSEISLNKMFRRFGPLKESETEVDRDTNRARVIFKRCSDAEAAYGSAPKFNIFGPILVNYQLNYTISVPFKTPPPILDEEDSGECLETKNFCGGRDVRHLDFWDNGIGKSRESGPLGWNDTCVLGVHAFHWVICSLNAVVNTDLLPRI</sequence>
<name>A0ACC4BSA1_POPAL</name>
<evidence type="ECO:0000313" key="1">
    <source>
        <dbReference type="EMBL" id="KAL3581457.1"/>
    </source>
</evidence>
<dbReference type="EMBL" id="RCHU02000008">
    <property type="protein sequence ID" value="KAL3581457.1"/>
    <property type="molecule type" value="Genomic_DNA"/>
</dbReference>